<dbReference type="InterPro" id="IPR022761">
    <property type="entry name" value="Fumarate_lyase_N"/>
</dbReference>
<evidence type="ECO:0000256" key="11">
    <source>
        <dbReference type="ARBA" id="ARBA00049115"/>
    </source>
</evidence>
<comment type="function">
    <text evidence="9">Catalyzes two reactions in de novo purine nucleotide biosynthesis. Catalyzes the breakdown of 5-aminoimidazole- (N-succinylocarboxamide) ribotide (SAICAR or 2-[5-amino-1-(5-phospho-beta-D-ribosyl)imidazole-4-carboxamido]succinate) to 5-aminoimidazole-4-carboxamide ribotide (AICAR or 5-amino-1-(5-phospho-beta-D-ribosyl)imidazole-4-carboxamide) and fumarate, and of adenylosuccinate (ADS or N(6)-(1,2-dicarboxyethyl)-AMP) to adenosine monophosphate (AMP) and fumarate.</text>
</comment>
<dbReference type="EMBL" id="CP157948">
    <property type="protein sequence ID" value="XBS88624.1"/>
    <property type="molecule type" value="Genomic_DNA"/>
</dbReference>
<comment type="catalytic activity">
    <reaction evidence="11">
        <text>N(6)-(1,2-dicarboxyethyl)-AMP = fumarate + AMP</text>
        <dbReference type="Rhea" id="RHEA:16853"/>
        <dbReference type="ChEBI" id="CHEBI:29806"/>
        <dbReference type="ChEBI" id="CHEBI:57567"/>
        <dbReference type="ChEBI" id="CHEBI:456215"/>
        <dbReference type="EC" id="4.3.2.2"/>
    </reaction>
    <physiologicalReaction direction="left-to-right" evidence="11">
        <dbReference type="Rhea" id="RHEA:16854"/>
    </physiologicalReaction>
</comment>
<comment type="pathway">
    <text evidence="2 13">Purine metabolism; AMP biosynthesis via de novo pathway; AMP from IMP: step 2/2.</text>
</comment>
<feature type="domain" description="Fumarate lyase N-terminal" evidence="14">
    <location>
        <begin position="14"/>
        <end position="312"/>
    </location>
</feature>
<evidence type="ECO:0000256" key="12">
    <source>
        <dbReference type="NCBIfam" id="TIGR00928"/>
    </source>
</evidence>
<sequence>MSKHALTALSPLDGRYASKVEALRPIFSEFGLMHRRVQVEIEWLLALAAEPKIVELPSFDAAQVAILKAIAENFSEADGERIKAIEATTNHDVKAVEYFIKEKIGADASLAQAKEFVHFACTSEDINNLSYALMLRDARSGVLLPQLDAVIGKLRDMAHDNANLPLLSRTHGQTASPSTLGKEIANVVARLERQRQQLVAVEVSGKINGAVGNYNAHVITYPDVDWRAFSQRFVESLGLDYNAYTTQIEPHDNVAEYCDAVRRANIILIDLARDIWGYISLGYFKQTLKAGEVGSSTMPHKVNPIDFENAEGNFGLANALLGHFAEKLPISRWQRDLTDSTVLRALGTAFGHGLVALESLKKGLGKLNVNAERIGADLDASWEVLAEAVQTVMRRYGLPQPYEQLKALTRGHGITRDSMREFIASLDLPAEAKQRLLELTPGSYIGVADGLAKTI</sequence>
<protein>
    <recommendedName>
        <fullName evidence="5 12">Adenylosuccinate lyase</fullName>
        <shortName evidence="13">ASL</shortName>
        <ecNumber evidence="4 12">4.3.2.2</ecNumber>
    </recommendedName>
    <alternativeName>
        <fullName evidence="10 13">Adenylosuccinase</fullName>
    </alternativeName>
</protein>
<keyword evidence="6 13" id="KW-0658">Purine biosynthesis</keyword>
<dbReference type="InterPro" id="IPR013539">
    <property type="entry name" value="PurB_C"/>
</dbReference>
<dbReference type="InterPro" id="IPR004769">
    <property type="entry name" value="Pur_lyase"/>
</dbReference>
<comment type="catalytic activity">
    <reaction evidence="8">
        <text>(2S)-2-[5-amino-1-(5-phospho-beta-D-ribosyl)imidazole-4-carboxamido]succinate = 5-amino-1-(5-phospho-beta-D-ribosyl)imidazole-4-carboxamide + fumarate</text>
        <dbReference type="Rhea" id="RHEA:23920"/>
        <dbReference type="ChEBI" id="CHEBI:29806"/>
        <dbReference type="ChEBI" id="CHEBI:58443"/>
        <dbReference type="ChEBI" id="CHEBI:58475"/>
        <dbReference type="EC" id="4.3.2.2"/>
    </reaction>
    <physiologicalReaction direction="left-to-right" evidence="8">
        <dbReference type="Rhea" id="RHEA:23921"/>
    </physiologicalReaction>
</comment>
<keyword evidence="7 13" id="KW-0456">Lyase</keyword>
<dbReference type="Gene3D" id="1.10.40.30">
    <property type="entry name" value="Fumarase/aspartase (C-terminal domain)"/>
    <property type="match status" value="1"/>
</dbReference>
<evidence type="ECO:0000256" key="8">
    <source>
        <dbReference type="ARBA" id="ARBA00024477"/>
    </source>
</evidence>
<gene>
    <name evidence="16" type="primary">purB</name>
    <name evidence="16" type="ORF">ABNK63_09345</name>
</gene>
<dbReference type="PROSITE" id="PS00163">
    <property type="entry name" value="FUMARATE_LYASES"/>
    <property type="match status" value="1"/>
</dbReference>
<feature type="domain" description="Adenylosuccinate lyase PurB C-terminal" evidence="15">
    <location>
        <begin position="331"/>
        <end position="445"/>
    </location>
</feature>
<dbReference type="PRINTS" id="PR00149">
    <property type="entry name" value="FUMRATELYASE"/>
</dbReference>
<dbReference type="GO" id="GO:0004018">
    <property type="term" value="F:N6-(1,2-dicarboxyethyl)AMP AMP-lyase (fumarate-forming) activity"/>
    <property type="evidence" value="ECO:0007669"/>
    <property type="project" value="UniProtKB-UniRule"/>
</dbReference>
<evidence type="ECO:0000256" key="13">
    <source>
        <dbReference type="RuleBase" id="RU361172"/>
    </source>
</evidence>
<dbReference type="CDD" id="cd01598">
    <property type="entry name" value="PurB"/>
    <property type="match status" value="1"/>
</dbReference>
<evidence type="ECO:0000256" key="3">
    <source>
        <dbReference type="ARBA" id="ARBA00008273"/>
    </source>
</evidence>
<dbReference type="Gene3D" id="1.10.275.10">
    <property type="entry name" value="Fumarase/aspartase (N-terminal domain)"/>
    <property type="match status" value="1"/>
</dbReference>
<comment type="pathway">
    <text evidence="1 13">Purine metabolism; IMP biosynthesis via de novo pathway; 5-amino-1-(5-phospho-D-ribosyl)imidazole-4-carboxamide from 5-amino-1-(5-phospho-D-ribosyl)imidazole-4-carboxylate: step 2/2.</text>
</comment>
<evidence type="ECO:0000259" key="14">
    <source>
        <dbReference type="Pfam" id="PF00206"/>
    </source>
</evidence>
<dbReference type="InterPro" id="IPR008948">
    <property type="entry name" value="L-Aspartase-like"/>
</dbReference>
<organism evidence="16">
    <name type="scientific">Rhodanobacter sp. IGA1.0</name>
    <dbReference type="NCBI Taxonomy" id="3158582"/>
    <lineage>
        <taxon>Bacteria</taxon>
        <taxon>Pseudomonadati</taxon>
        <taxon>Pseudomonadota</taxon>
        <taxon>Gammaproteobacteria</taxon>
        <taxon>Lysobacterales</taxon>
        <taxon>Rhodanobacteraceae</taxon>
        <taxon>Rhodanobacter</taxon>
    </lineage>
</organism>
<proteinExistence type="inferred from homology"/>
<dbReference type="PANTHER" id="PTHR43411">
    <property type="entry name" value="ADENYLOSUCCINATE LYASE"/>
    <property type="match status" value="1"/>
</dbReference>
<evidence type="ECO:0000259" key="15">
    <source>
        <dbReference type="Pfam" id="PF08328"/>
    </source>
</evidence>
<dbReference type="NCBIfam" id="TIGR00928">
    <property type="entry name" value="purB"/>
    <property type="match status" value="1"/>
</dbReference>
<comment type="similarity">
    <text evidence="3 13">Belongs to the lyase 1 family. Adenylosuccinate lyase subfamily.</text>
</comment>
<evidence type="ECO:0000256" key="6">
    <source>
        <dbReference type="ARBA" id="ARBA00022755"/>
    </source>
</evidence>
<evidence type="ECO:0000256" key="9">
    <source>
        <dbReference type="ARBA" id="ARBA00025012"/>
    </source>
</evidence>
<dbReference type="FunFam" id="1.20.200.10:FF:000004">
    <property type="entry name" value="Adenylosuccinate lyase"/>
    <property type="match status" value="1"/>
</dbReference>
<dbReference type="EC" id="4.3.2.2" evidence="4 12"/>
<dbReference type="Gene3D" id="1.20.200.10">
    <property type="entry name" value="Fumarase/aspartase (Central domain)"/>
    <property type="match status" value="1"/>
</dbReference>
<evidence type="ECO:0000256" key="2">
    <source>
        <dbReference type="ARBA" id="ARBA00004734"/>
    </source>
</evidence>
<evidence type="ECO:0000313" key="16">
    <source>
        <dbReference type="EMBL" id="XBS88624.1"/>
    </source>
</evidence>
<dbReference type="Pfam" id="PF08328">
    <property type="entry name" value="ASL_C"/>
    <property type="match status" value="1"/>
</dbReference>
<dbReference type="RefSeq" id="WP_007809092.1">
    <property type="nucleotide sequence ID" value="NZ_CP157948.1"/>
</dbReference>
<evidence type="ECO:0000256" key="10">
    <source>
        <dbReference type="ARBA" id="ARBA00030717"/>
    </source>
</evidence>
<dbReference type="NCBIfam" id="NF006764">
    <property type="entry name" value="PRK09285.1"/>
    <property type="match status" value="1"/>
</dbReference>
<evidence type="ECO:0000256" key="4">
    <source>
        <dbReference type="ARBA" id="ARBA00012339"/>
    </source>
</evidence>
<reference evidence="16" key="1">
    <citation type="submission" date="2024-06" db="EMBL/GenBank/DDBJ databases">
        <authorList>
            <person name="Sun Y."/>
        </authorList>
    </citation>
    <scope>NUCLEOTIDE SEQUENCE</scope>
    <source>
        <strain evidence="16">IGA1.0</strain>
    </source>
</reference>
<dbReference type="Pfam" id="PF00206">
    <property type="entry name" value="Lyase_1"/>
    <property type="match status" value="1"/>
</dbReference>
<name>A0AAU7QGV9_9GAMM</name>
<evidence type="ECO:0000256" key="1">
    <source>
        <dbReference type="ARBA" id="ARBA00004706"/>
    </source>
</evidence>
<dbReference type="InterPro" id="IPR000362">
    <property type="entry name" value="Fumarate_lyase_fam"/>
</dbReference>
<dbReference type="GO" id="GO:0005829">
    <property type="term" value="C:cytosol"/>
    <property type="evidence" value="ECO:0007669"/>
    <property type="project" value="TreeGrafter"/>
</dbReference>
<dbReference type="PANTHER" id="PTHR43411:SF1">
    <property type="entry name" value="ADENYLOSUCCINATE LYASE"/>
    <property type="match status" value="1"/>
</dbReference>
<dbReference type="InterPro" id="IPR020557">
    <property type="entry name" value="Fumarate_lyase_CS"/>
</dbReference>
<dbReference type="AlphaFoldDB" id="A0AAU7QGV9"/>
<dbReference type="GO" id="GO:0006188">
    <property type="term" value="P:IMP biosynthetic process"/>
    <property type="evidence" value="ECO:0007669"/>
    <property type="project" value="InterPro"/>
</dbReference>
<evidence type="ECO:0000256" key="7">
    <source>
        <dbReference type="ARBA" id="ARBA00023239"/>
    </source>
</evidence>
<dbReference type="InterPro" id="IPR024083">
    <property type="entry name" value="Fumarase/histidase_N"/>
</dbReference>
<accession>A0AAU7QGV9</accession>
<dbReference type="SUPFAM" id="SSF48557">
    <property type="entry name" value="L-aspartase-like"/>
    <property type="match status" value="1"/>
</dbReference>
<evidence type="ECO:0000256" key="5">
    <source>
        <dbReference type="ARBA" id="ARBA00017058"/>
    </source>
</evidence>
<dbReference type="InterPro" id="IPR047136">
    <property type="entry name" value="PurB_bact"/>
</dbReference>